<dbReference type="GO" id="GO:0043138">
    <property type="term" value="F:3'-5' DNA helicase activity"/>
    <property type="evidence" value="ECO:0007669"/>
    <property type="project" value="TreeGrafter"/>
</dbReference>
<dbReference type="GO" id="GO:0006310">
    <property type="term" value="P:DNA recombination"/>
    <property type="evidence" value="ECO:0007669"/>
    <property type="project" value="TreeGrafter"/>
</dbReference>
<organism evidence="5 6">
    <name type="scientific">Candidatus Zambryskibacteria bacterium CG11_big_fil_rev_8_21_14_0_20_40_24</name>
    <dbReference type="NCBI Taxonomy" id="1975116"/>
    <lineage>
        <taxon>Bacteria</taxon>
        <taxon>Candidatus Zambryskiibacteriota</taxon>
    </lineage>
</organism>
<dbReference type="Gene3D" id="3.40.1440.60">
    <property type="entry name" value="PriA, 3(prime) DNA-binding domain"/>
    <property type="match status" value="1"/>
</dbReference>
<dbReference type="EMBL" id="PCVC01000008">
    <property type="protein sequence ID" value="PIQ67153.1"/>
    <property type="molecule type" value="Genomic_DNA"/>
</dbReference>
<evidence type="ECO:0000256" key="2">
    <source>
        <dbReference type="ARBA" id="ARBA00022840"/>
    </source>
</evidence>
<dbReference type="AlphaFoldDB" id="A0A2H0K983"/>
<dbReference type="InterPro" id="IPR042115">
    <property type="entry name" value="PriA_3primeBD_sf"/>
</dbReference>
<sequence length="631" mass="72018">MKVYGVIPIVRGAGGKNLLTYFGPDSISLGSLVVIPLRNKNISAIVVEKHDVSKLKSSLRASNFKLRKITSVRLKHFLPELFLKAVKQMAQNYASPVPSVLGTLVPKRVLENYSKIPNKKENPLVSSGEKFIIQEEDGERMAHYKSFIREEFAKKTSVFFCLPTIEDINRVRKILEHGIEQYTTIFHSNLSKKEFIKNCSKIQDLKHPVLIIGTVPFLSLARPDVATIVLDRENSRGYKTMARPLIDLRKFAEFFAKERKAKFVVGDSFLSIETLWRKHNDEFLELSSVKFRSLSSAEGIVIDMKKDKDSREKEFKVLSPELEELIEFNHNKKQHLFIFSARKGLSPSTVCGDCGKIVTCKNCKAVLVLYSGKGKDKDNFFLCHRCGEKRSALEKCENCDGWRLNTLGIGIEKVEAEIKKKFPNIPIFRVDKESAKNSKKATEIVEKFTTTPGSILLGTEMALLLLNSPIENTAVASLDSFFSLPDFRINEKIFYILLKLRNLSKNIFLIQTRNIENQLFEKVLGNNLIEFYRKEIEDREKFGYPPFSVFVKISVQGKREVVEKQVESIQKLFAEEDLSTFTGFSSGTKRYFIIHILLKFKPEVWPKENAVQKLLSLPLSVKVQVDPESLL</sequence>
<evidence type="ECO:0000313" key="5">
    <source>
        <dbReference type="EMBL" id="PIQ67153.1"/>
    </source>
</evidence>
<dbReference type="GO" id="GO:0006302">
    <property type="term" value="P:double-strand break repair"/>
    <property type="evidence" value="ECO:0007669"/>
    <property type="project" value="TreeGrafter"/>
</dbReference>
<keyword evidence="2" id="KW-0067">ATP-binding</keyword>
<gene>
    <name evidence="5" type="ORF">COV95_00270</name>
</gene>
<dbReference type="PANTHER" id="PTHR30580">
    <property type="entry name" value="PRIMOSOMAL PROTEIN N"/>
    <property type="match status" value="1"/>
</dbReference>
<dbReference type="Proteomes" id="UP000229834">
    <property type="component" value="Unassembled WGS sequence"/>
</dbReference>
<dbReference type="GO" id="GO:0006270">
    <property type="term" value="P:DNA replication initiation"/>
    <property type="evidence" value="ECO:0007669"/>
    <property type="project" value="TreeGrafter"/>
</dbReference>
<reference evidence="5 6" key="1">
    <citation type="submission" date="2017-09" db="EMBL/GenBank/DDBJ databases">
        <title>Depth-based differentiation of microbial function through sediment-hosted aquifers and enrichment of novel symbionts in the deep terrestrial subsurface.</title>
        <authorList>
            <person name="Probst A.J."/>
            <person name="Ladd B."/>
            <person name="Jarett J.K."/>
            <person name="Geller-Mcgrath D.E."/>
            <person name="Sieber C.M."/>
            <person name="Emerson J.B."/>
            <person name="Anantharaman K."/>
            <person name="Thomas B.C."/>
            <person name="Malmstrom R."/>
            <person name="Stieglmeier M."/>
            <person name="Klingl A."/>
            <person name="Woyke T."/>
            <person name="Ryan C.M."/>
            <person name="Banfield J.F."/>
        </authorList>
    </citation>
    <scope>NUCLEOTIDE SEQUENCE [LARGE SCALE GENOMIC DNA]</scope>
    <source>
        <strain evidence="5">CG11_big_fil_rev_8_21_14_0_20_40_24</strain>
    </source>
</reference>
<accession>A0A2H0K983</accession>
<keyword evidence="1" id="KW-0547">Nucleotide-binding</keyword>
<comment type="caution">
    <text evidence="5">The sequence shown here is derived from an EMBL/GenBank/DDBJ whole genome shotgun (WGS) entry which is preliminary data.</text>
</comment>
<keyword evidence="3" id="KW-0238">DNA-binding</keyword>
<dbReference type="PANTHER" id="PTHR30580:SF0">
    <property type="entry name" value="PRIMOSOMAL PROTEIN N"/>
    <property type="match status" value="1"/>
</dbReference>
<name>A0A2H0K983_9BACT</name>
<dbReference type="InterPro" id="IPR041222">
    <property type="entry name" value="PriA_3primeBD"/>
</dbReference>
<dbReference type="InterPro" id="IPR027417">
    <property type="entry name" value="P-loop_NTPase"/>
</dbReference>
<evidence type="ECO:0000259" key="4">
    <source>
        <dbReference type="Pfam" id="PF17764"/>
    </source>
</evidence>
<evidence type="ECO:0000256" key="3">
    <source>
        <dbReference type="ARBA" id="ARBA00023125"/>
    </source>
</evidence>
<evidence type="ECO:0000313" key="6">
    <source>
        <dbReference type="Proteomes" id="UP000229834"/>
    </source>
</evidence>
<dbReference type="GO" id="GO:0003677">
    <property type="term" value="F:DNA binding"/>
    <property type="evidence" value="ECO:0007669"/>
    <property type="project" value="UniProtKB-KW"/>
</dbReference>
<dbReference type="Gene3D" id="3.40.50.300">
    <property type="entry name" value="P-loop containing nucleotide triphosphate hydrolases"/>
    <property type="match status" value="1"/>
</dbReference>
<proteinExistence type="predicted"/>
<evidence type="ECO:0000256" key="1">
    <source>
        <dbReference type="ARBA" id="ARBA00022741"/>
    </source>
</evidence>
<dbReference type="GO" id="GO:0005524">
    <property type="term" value="F:ATP binding"/>
    <property type="evidence" value="ECO:0007669"/>
    <property type="project" value="UniProtKB-KW"/>
</dbReference>
<dbReference type="Pfam" id="PF17764">
    <property type="entry name" value="PriA_3primeBD"/>
    <property type="match status" value="1"/>
</dbReference>
<protein>
    <recommendedName>
        <fullName evidence="4">Primosomal protein N' 3' DNA-binding domain-containing protein</fullName>
    </recommendedName>
</protein>
<feature type="domain" description="Primosomal protein N' 3' DNA-binding" evidence="4">
    <location>
        <begin position="18"/>
        <end position="106"/>
    </location>
</feature>